<evidence type="ECO:0000256" key="8">
    <source>
        <dbReference type="ARBA" id="ARBA00023136"/>
    </source>
</evidence>
<dbReference type="AlphaFoldDB" id="A0A1H3ERY6"/>
<keyword evidence="5 9" id="KW-0997">Cell inner membrane</keyword>
<dbReference type="InterPro" id="IPR050739">
    <property type="entry name" value="MFP"/>
</dbReference>
<gene>
    <name evidence="12" type="ORF">SAMN05444336_110132</name>
</gene>
<feature type="coiled-coil region" evidence="10">
    <location>
        <begin position="173"/>
        <end position="200"/>
    </location>
</feature>
<evidence type="ECO:0000256" key="4">
    <source>
        <dbReference type="ARBA" id="ARBA00022475"/>
    </source>
</evidence>
<dbReference type="Gene3D" id="2.40.30.170">
    <property type="match status" value="1"/>
</dbReference>
<name>A0A1H3ERY6_9RHOB</name>
<keyword evidence="4 9" id="KW-1003">Cell membrane</keyword>
<evidence type="ECO:0000256" key="3">
    <source>
        <dbReference type="ARBA" id="ARBA00022448"/>
    </source>
</evidence>
<keyword evidence="6" id="KW-0812">Transmembrane</keyword>
<keyword evidence="13" id="KW-1185">Reference proteome</keyword>
<dbReference type="InterPro" id="IPR010129">
    <property type="entry name" value="T1SS_HlyD"/>
</dbReference>
<keyword evidence="8" id="KW-0472">Membrane</keyword>
<dbReference type="GO" id="GO:0005886">
    <property type="term" value="C:plasma membrane"/>
    <property type="evidence" value="ECO:0007669"/>
    <property type="project" value="UniProtKB-SubCell"/>
</dbReference>
<dbReference type="PANTHER" id="PTHR30386">
    <property type="entry name" value="MEMBRANE FUSION SUBUNIT OF EMRAB-TOLC MULTIDRUG EFFLUX PUMP"/>
    <property type="match status" value="1"/>
</dbReference>
<evidence type="ECO:0000256" key="6">
    <source>
        <dbReference type="ARBA" id="ARBA00022692"/>
    </source>
</evidence>
<evidence type="ECO:0000256" key="5">
    <source>
        <dbReference type="ARBA" id="ARBA00022519"/>
    </source>
</evidence>
<dbReference type="GO" id="GO:0015031">
    <property type="term" value="P:protein transport"/>
    <property type="evidence" value="ECO:0007669"/>
    <property type="project" value="InterPro"/>
</dbReference>
<organism evidence="12 13">
    <name type="scientific">Albimonas donghaensis</name>
    <dbReference type="NCBI Taxonomy" id="356660"/>
    <lineage>
        <taxon>Bacteria</taxon>
        <taxon>Pseudomonadati</taxon>
        <taxon>Pseudomonadota</taxon>
        <taxon>Alphaproteobacteria</taxon>
        <taxon>Rhodobacterales</taxon>
        <taxon>Paracoccaceae</taxon>
        <taxon>Albimonas</taxon>
    </lineage>
</organism>
<dbReference type="Pfam" id="PF26002">
    <property type="entry name" value="Beta-barrel_AprE"/>
    <property type="match status" value="1"/>
</dbReference>
<evidence type="ECO:0000256" key="7">
    <source>
        <dbReference type="ARBA" id="ARBA00022989"/>
    </source>
</evidence>
<comment type="similarity">
    <text evidence="2 9">Belongs to the membrane fusion protein (MFP) (TC 8.A.1) family.</text>
</comment>
<keyword evidence="10" id="KW-0175">Coiled coil</keyword>
<keyword evidence="3 9" id="KW-0813">Transport</keyword>
<evidence type="ECO:0000256" key="2">
    <source>
        <dbReference type="ARBA" id="ARBA00009477"/>
    </source>
</evidence>
<keyword evidence="7" id="KW-1133">Transmembrane helix</keyword>
<protein>
    <recommendedName>
        <fullName evidence="9">Membrane fusion protein (MFP) family protein</fullName>
    </recommendedName>
</protein>
<evidence type="ECO:0000259" key="11">
    <source>
        <dbReference type="Pfam" id="PF26002"/>
    </source>
</evidence>
<proteinExistence type="inferred from homology"/>
<evidence type="ECO:0000256" key="10">
    <source>
        <dbReference type="SAM" id="Coils"/>
    </source>
</evidence>
<dbReference type="STRING" id="356660.SAMN05444336_110132"/>
<evidence type="ECO:0000313" key="12">
    <source>
        <dbReference type="EMBL" id="SDX80734.1"/>
    </source>
</evidence>
<dbReference type="PRINTS" id="PR01490">
    <property type="entry name" value="RTXTOXIND"/>
</dbReference>
<evidence type="ECO:0000256" key="1">
    <source>
        <dbReference type="ARBA" id="ARBA00004377"/>
    </source>
</evidence>
<dbReference type="OrthoDB" id="9810980at2"/>
<dbReference type="NCBIfam" id="TIGR01843">
    <property type="entry name" value="type_I_hlyD"/>
    <property type="match status" value="1"/>
</dbReference>
<reference evidence="12 13" key="1">
    <citation type="submission" date="2016-10" db="EMBL/GenBank/DDBJ databases">
        <authorList>
            <person name="de Groot N.N."/>
        </authorList>
    </citation>
    <scope>NUCLEOTIDE SEQUENCE [LARGE SCALE GENOMIC DNA]</scope>
    <source>
        <strain evidence="12 13">DSM 17890</strain>
    </source>
</reference>
<feature type="domain" description="AprE-like beta-barrel" evidence="11">
    <location>
        <begin position="344"/>
        <end position="432"/>
    </location>
</feature>
<dbReference type="EMBL" id="FNMZ01000010">
    <property type="protein sequence ID" value="SDX80734.1"/>
    <property type="molecule type" value="Genomic_DNA"/>
</dbReference>
<dbReference type="Proteomes" id="UP000199118">
    <property type="component" value="Unassembled WGS sequence"/>
</dbReference>
<evidence type="ECO:0000256" key="9">
    <source>
        <dbReference type="RuleBase" id="RU365093"/>
    </source>
</evidence>
<dbReference type="PANTHER" id="PTHR30386:SF26">
    <property type="entry name" value="TRANSPORT PROTEIN COMB"/>
    <property type="match status" value="1"/>
</dbReference>
<dbReference type="RefSeq" id="WP_092684835.1">
    <property type="nucleotide sequence ID" value="NZ_FNMZ01000010.1"/>
</dbReference>
<sequence>MSGLLNRPRRSGVFERRRSRDRDAAPRLARALILTIVALIGVGLVWAARTEITELSRAEARIVPLGELRVVEHLEGGILQEILAAEGDPVAAGQVIARLSSEALDLERNSLALREARALGDATRLRALLAALDASAPPEGGTIPGALAPEAAALALRAPKVAAEAAGLYRAQLAAWRAQAEALQARRHEAARAAALAEERRDSLAERQKLMEARHAMSQTLARSGRVSRATEMELGISLSEIRGDRMEAEADLHAALVSEREARRAALDLSLSAREGWLAELTEADEALGLAREALADNAARRARLELRAPVAGRIQSLGVRAPGEVIEPGGAVAEILPTELSLAAEARLSPLDIGHVAPGAPVELKLTTFDEKRFGSVQGEVVDIAPTSSEDEEGRTYFRVVVALDAQTIGAGDDTRPLRAGMEARAEIRTASRTVLTYLLKPVERTFGSAFHER</sequence>
<dbReference type="InterPro" id="IPR058982">
    <property type="entry name" value="Beta-barrel_AprE"/>
</dbReference>
<comment type="subcellular location">
    <subcellularLocation>
        <location evidence="1 9">Cell inner membrane</location>
        <topology evidence="1 9">Single-pass membrane protein</topology>
    </subcellularLocation>
</comment>
<accession>A0A1H3ERY6</accession>
<evidence type="ECO:0000313" key="13">
    <source>
        <dbReference type="Proteomes" id="UP000199118"/>
    </source>
</evidence>